<dbReference type="SUPFAM" id="SSF54593">
    <property type="entry name" value="Glyoxalase/Bleomycin resistance protein/Dihydroxybiphenyl dioxygenase"/>
    <property type="match status" value="1"/>
</dbReference>
<feature type="compositionally biased region" description="Polar residues" evidence="1">
    <location>
        <begin position="88"/>
        <end position="103"/>
    </location>
</feature>
<dbReference type="Gene3D" id="3.10.180.10">
    <property type="entry name" value="2,3-Dihydroxybiphenyl 1,2-Dioxygenase, domain 1"/>
    <property type="match status" value="1"/>
</dbReference>
<reference evidence="2 3" key="1">
    <citation type="submission" date="2014-03" db="EMBL/GenBank/DDBJ databases">
        <title>Whole genome sequence of Novosphingobium resinovorum KF1.</title>
        <authorList>
            <person name="Gan H.M."/>
            <person name="Gan H.Y."/>
            <person name="Chew T.H."/>
            <person name="Savka M.A."/>
        </authorList>
    </citation>
    <scope>NUCLEOTIDE SEQUENCE [LARGE SCALE GENOMIC DNA]</scope>
    <source>
        <strain evidence="2 3">KF1</strain>
    </source>
</reference>
<dbReference type="EMBL" id="JFYZ01000001">
    <property type="protein sequence ID" value="EZP84520.1"/>
    <property type="molecule type" value="Genomic_DNA"/>
</dbReference>
<proteinExistence type="predicted"/>
<comment type="caution">
    <text evidence="2">The sequence shown here is derived from an EMBL/GenBank/DDBJ whole genome shotgun (WGS) entry which is preliminary data.</text>
</comment>
<evidence type="ECO:0000256" key="1">
    <source>
        <dbReference type="SAM" id="MobiDB-lite"/>
    </source>
</evidence>
<dbReference type="InterPro" id="IPR029068">
    <property type="entry name" value="Glyas_Bleomycin-R_OHBP_Dase"/>
</dbReference>
<evidence type="ECO:0000313" key="2">
    <source>
        <dbReference type="EMBL" id="EZP84520.1"/>
    </source>
</evidence>
<gene>
    <name evidence="2" type="ORF">BV97_00275</name>
</gene>
<name>A0A031K5I0_9SPHN</name>
<accession>A0A031K5I0</accession>
<sequence length="124" mass="13582">MIRGIHHIGMNCRDIERMKRSYCEAPGFAPEDADGLSRAREPVMDHIVDLRGSVAKGYVLRAGGCYIAHLKACGMTFNDRDFVAVGQSGHSTATTRKGASSRCSDVPRATASPWRNCRLSREQG</sequence>
<dbReference type="RefSeq" id="WP_036522567.1">
    <property type="nucleotide sequence ID" value="NZ_JFYZ01000001.1"/>
</dbReference>
<feature type="region of interest" description="Disordered" evidence="1">
    <location>
        <begin position="88"/>
        <end position="110"/>
    </location>
</feature>
<evidence type="ECO:0000313" key="3">
    <source>
        <dbReference type="Proteomes" id="UP000024329"/>
    </source>
</evidence>
<protein>
    <submittedName>
        <fullName evidence="2">Bleomycin resistance protein</fullName>
    </submittedName>
</protein>
<organism evidence="2 3">
    <name type="scientific">Novosphingobium resinovorum</name>
    <dbReference type="NCBI Taxonomy" id="158500"/>
    <lineage>
        <taxon>Bacteria</taxon>
        <taxon>Pseudomonadati</taxon>
        <taxon>Pseudomonadota</taxon>
        <taxon>Alphaproteobacteria</taxon>
        <taxon>Sphingomonadales</taxon>
        <taxon>Sphingomonadaceae</taxon>
        <taxon>Novosphingobium</taxon>
    </lineage>
</organism>
<dbReference type="AlphaFoldDB" id="A0A031K5I0"/>
<dbReference type="Proteomes" id="UP000024329">
    <property type="component" value="Unassembled WGS sequence"/>
</dbReference>